<gene>
    <name evidence="2" type="ORF">RSOLAG1IB_03834</name>
</gene>
<proteinExistence type="predicted"/>
<feature type="region of interest" description="Disordered" evidence="1">
    <location>
        <begin position="1"/>
        <end position="30"/>
    </location>
</feature>
<evidence type="ECO:0000313" key="2">
    <source>
        <dbReference type="EMBL" id="CEL60596.1"/>
    </source>
</evidence>
<evidence type="ECO:0000256" key="1">
    <source>
        <dbReference type="SAM" id="MobiDB-lite"/>
    </source>
</evidence>
<evidence type="ECO:0000313" key="3">
    <source>
        <dbReference type="Proteomes" id="UP000059188"/>
    </source>
</evidence>
<name>A0A0B7FRM3_THACB</name>
<dbReference type="EMBL" id="LN679104">
    <property type="protein sequence ID" value="CEL60596.1"/>
    <property type="molecule type" value="Genomic_DNA"/>
</dbReference>
<feature type="compositionally biased region" description="Basic and acidic residues" evidence="1">
    <location>
        <begin position="1"/>
        <end position="13"/>
    </location>
</feature>
<organism evidence="2 3">
    <name type="scientific">Thanatephorus cucumeris (strain AG1-IB / isolate 7/3/14)</name>
    <name type="common">Lettuce bottom rot fungus</name>
    <name type="synonym">Rhizoctonia solani</name>
    <dbReference type="NCBI Taxonomy" id="1108050"/>
    <lineage>
        <taxon>Eukaryota</taxon>
        <taxon>Fungi</taxon>
        <taxon>Dikarya</taxon>
        <taxon>Basidiomycota</taxon>
        <taxon>Agaricomycotina</taxon>
        <taxon>Agaricomycetes</taxon>
        <taxon>Cantharellales</taxon>
        <taxon>Ceratobasidiaceae</taxon>
        <taxon>Rhizoctonia</taxon>
        <taxon>Rhizoctonia solani AG-1</taxon>
    </lineage>
</organism>
<dbReference type="AlphaFoldDB" id="A0A0B7FRM3"/>
<keyword evidence="3" id="KW-1185">Reference proteome</keyword>
<sequence length="112" mass="12136">MATKESTTKEQPAKEQVASKGKEVDSEGLPLDKALFAYDSCSEDEDDSPKATSEPTEPIKMSKDLFIWLLDMAKKGIVIEDWVKARGPAETNDEGLGGVGAEDSEVLLMISD</sequence>
<dbReference type="Proteomes" id="UP000059188">
    <property type="component" value="Unassembled WGS sequence"/>
</dbReference>
<accession>A0A0B7FRM3</accession>
<protein>
    <submittedName>
        <fullName evidence="2">Uncharacterized protein</fullName>
    </submittedName>
</protein>
<reference evidence="2 3" key="1">
    <citation type="submission" date="2014-11" db="EMBL/GenBank/DDBJ databases">
        <authorList>
            <person name="Wibberg Daniel"/>
        </authorList>
    </citation>
    <scope>NUCLEOTIDE SEQUENCE [LARGE SCALE GENOMIC DNA]</scope>
    <source>
        <strain evidence="2">Rhizoctonia solani AG1-IB 7/3/14</strain>
    </source>
</reference>